<dbReference type="AlphaFoldDB" id="A0A1A9I7L6"/>
<evidence type="ECO:0000313" key="2">
    <source>
        <dbReference type="EMBL" id="ANH82524.1"/>
    </source>
</evidence>
<dbReference type="KEGG" id="nia:A8C56_17470"/>
<dbReference type="SUPFAM" id="SSF81593">
    <property type="entry name" value="Nucleotidyltransferase substrate binding subunit/domain"/>
    <property type="match status" value="1"/>
</dbReference>
<dbReference type="Proteomes" id="UP000077667">
    <property type="component" value="Chromosome"/>
</dbReference>
<reference evidence="2 3" key="1">
    <citation type="submission" date="2016-05" db="EMBL/GenBank/DDBJ databases">
        <title>Niabella ginsenosidivorans BS26 whole genome sequencing.</title>
        <authorList>
            <person name="Im W.T."/>
            <person name="Siddiqi M.Z."/>
        </authorList>
    </citation>
    <scope>NUCLEOTIDE SEQUENCE [LARGE SCALE GENOMIC DNA]</scope>
    <source>
        <strain evidence="2 3">BS26</strain>
    </source>
</reference>
<sequence length="330" mass="37401">MKNDFTGLMWNVEDLPFQYQRNVVLFKNSIKEKLLTDATKQMNVYLDQLLSDMTAIDQPAAPVTGNDGMAEAPQKEQVVSWILSLCNAAAVFELDCNDAAHQLDLYIVLSSQEESSFKELEPLIKTATLGRWKVLFSLCQLALFNEKRKQGSLFHNVYCNEQTLLYRAEGAPLDLADHTSILLLETAAEAFKKSRNKGLRLFEIAVQFEKEKENAFACFALHQAIEITLRGFVAAFSGVHPRQHCIKQLLLLCNRIHKGFVSFFQSASEIEALACLQESYTAARYNNDFTVADATVQLLKRKAANILALADRICREQIGQYRMFAQTRER</sequence>
<organism evidence="2 3">
    <name type="scientific">Niabella ginsenosidivorans</name>
    <dbReference type="NCBI Taxonomy" id="1176587"/>
    <lineage>
        <taxon>Bacteria</taxon>
        <taxon>Pseudomonadati</taxon>
        <taxon>Bacteroidota</taxon>
        <taxon>Chitinophagia</taxon>
        <taxon>Chitinophagales</taxon>
        <taxon>Chitinophagaceae</taxon>
        <taxon>Niabella</taxon>
    </lineage>
</organism>
<dbReference type="InterPro" id="IPR007842">
    <property type="entry name" value="HEPN_dom"/>
</dbReference>
<accession>A0A1A9I7L6</accession>
<evidence type="ECO:0000313" key="3">
    <source>
        <dbReference type="Proteomes" id="UP000077667"/>
    </source>
</evidence>
<dbReference type="RefSeq" id="WP_067758893.1">
    <property type="nucleotide sequence ID" value="NZ_CP015772.1"/>
</dbReference>
<keyword evidence="3" id="KW-1185">Reference proteome</keyword>
<feature type="domain" description="HEPN" evidence="1">
    <location>
        <begin position="195"/>
        <end position="313"/>
    </location>
</feature>
<dbReference type="Pfam" id="PF05168">
    <property type="entry name" value="HEPN"/>
    <property type="match status" value="1"/>
</dbReference>
<proteinExistence type="predicted"/>
<dbReference type="EMBL" id="CP015772">
    <property type="protein sequence ID" value="ANH82524.1"/>
    <property type="molecule type" value="Genomic_DNA"/>
</dbReference>
<gene>
    <name evidence="2" type="ORF">A8C56_17470</name>
</gene>
<evidence type="ECO:0000259" key="1">
    <source>
        <dbReference type="PROSITE" id="PS50910"/>
    </source>
</evidence>
<dbReference type="STRING" id="1176587.A8C56_17470"/>
<name>A0A1A9I7L6_9BACT</name>
<protein>
    <recommendedName>
        <fullName evidence="1">HEPN domain-containing protein</fullName>
    </recommendedName>
</protein>
<dbReference type="SMART" id="SM00748">
    <property type="entry name" value="HEPN"/>
    <property type="match status" value="1"/>
</dbReference>
<dbReference type="OrthoDB" id="665147at2"/>
<dbReference type="Gene3D" id="1.20.120.330">
    <property type="entry name" value="Nucleotidyltransferases domain 2"/>
    <property type="match status" value="1"/>
</dbReference>
<dbReference type="PROSITE" id="PS50910">
    <property type="entry name" value="HEPN"/>
    <property type="match status" value="1"/>
</dbReference>